<keyword evidence="7" id="KW-0146">Chitin degradation</keyword>
<evidence type="ECO:0000256" key="1">
    <source>
        <dbReference type="ARBA" id="ARBA00000822"/>
    </source>
</evidence>
<evidence type="ECO:0000256" key="4">
    <source>
        <dbReference type="ARBA" id="ARBA00022669"/>
    </source>
</evidence>
<feature type="compositionally biased region" description="Polar residues" evidence="13">
    <location>
        <begin position="1840"/>
        <end position="1859"/>
    </location>
</feature>
<keyword evidence="9" id="KW-0119">Carbohydrate metabolism</keyword>
<dbReference type="InterPro" id="IPR050314">
    <property type="entry name" value="Glycosyl_Hydrlase_18"/>
</dbReference>
<dbReference type="GO" id="GO:0008061">
    <property type="term" value="F:chitin binding"/>
    <property type="evidence" value="ECO:0007669"/>
    <property type="project" value="UniProtKB-KW"/>
</dbReference>
<feature type="domain" description="Chitin-binding type-2" evidence="14">
    <location>
        <begin position="569"/>
        <end position="630"/>
    </location>
</feature>
<feature type="compositionally biased region" description="Polar residues" evidence="13">
    <location>
        <begin position="2742"/>
        <end position="2751"/>
    </location>
</feature>
<feature type="compositionally biased region" description="Low complexity" evidence="13">
    <location>
        <begin position="716"/>
        <end position="726"/>
    </location>
</feature>
<feature type="compositionally biased region" description="Low complexity" evidence="13">
    <location>
        <begin position="1305"/>
        <end position="1319"/>
    </location>
</feature>
<feature type="compositionally biased region" description="Polar residues" evidence="13">
    <location>
        <begin position="1472"/>
        <end position="1495"/>
    </location>
</feature>
<dbReference type="SMART" id="SM00636">
    <property type="entry name" value="Glyco_18"/>
    <property type="match status" value="1"/>
</dbReference>
<feature type="compositionally biased region" description="Basic and acidic residues" evidence="13">
    <location>
        <begin position="2141"/>
        <end position="2151"/>
    </location>
</feature>
<feature type="compositionally biased region" description="Polar residues" evidence="13">
    <location>
        <begin position="2944"/>
        <end position="2963"/>
    </location>
</feature>
<feature type="compositionally biased region" description="Polar residues" evidence="13">
    <location>
        <begin position="1639"/>
        <end position="1649"/>
    </location>
</feature>
<feature type="compositionally biased region" description="Acidic residues" evidence="13">
    <location>
        <begin position="863"/>
        <end position="876"/>
    </location>
</feature>
<dbReference type="SMART" id="SM00494">
    <property type="entry name" value="ChtBD2"/>
    <property type="match status" value="2"/>
</dbReference>
<feature type="compositionally biased region" description="Basic residues" evidence="13">
    <location>
        <begin position="508"/>
        <end position="531"/>
    </location>
</feature>
<feature type="compositionally biased region" description="Acidic residues" evidence="13">
    <location>
        <begin position="1883"/>
        <end position="1900"/>
    </location>
</feature>
<dbReference type="Pfam" id="PF00704">
    <property type="entry name" value="Glyco_hydro_18"/>
    <property type="match status" value="1"/>
</dbReference>
<keyword evidence="6 12" id="KW-0378">Hydrolase</keyword>
<dbReference type="Gene3D" id="2.170.140.10">
    <property type="entry name" value="Chitin binding domain"/>
    <property type="match status" value="2"/>
</dbReference>
<dbReference type="GO" id="GO:0006032">
    <property type="term" value="P:chitin catabolic process"/>
    <property type="evidence" value="ECO:0007669"/>
    <property type="project" value="UniProtKB-KW"/>
</dbReference>
<feature type="compositionally biased region" description="Low complexity" evidence="13">
    <location>
        <begin position="1206"/>
        <end position="1217"/>
    </location>
</feature>
<feature type="compositionally biased region" description="Low complexity" evidence="13">
    <location>
        <begin position="1447"/>
        <end position="1466"/>
    </location>
</feature>
<dbReference type="PROSITE" id="PS50940">
    <property type="entry name" value="CHIT_BIND_II"/>
    <property type="match status" value="2"/>
</dbReference>
<dbReference type="Gene3D" id="3.20.20.80">
    <property type="entry name" value="Glycosidases"/>
    <property type="match status" value="1"/>
</dbReference>
<feature type="region of interest" description="Disordered" evidence="13">
    <location>
        <begin position="1837"/>
        <end position="1900"/>
    </location>
</feature>
<feature type="compositionally biased region" description="Low complexity" evidence="13">
    <location>
        <begin position="1618"/>
        <end position="1638"/>
    </location>
</feature>
<feature type="compositionally biased region" description="Polar residues" evidence="13">
    <location>
        <begin position="2156"/>
        <end position="2173"/>
    </location>
</feature>
<evidence type="ECO:0000256" key="13">
    <source>
        <dbReference type="SAM" id="MobiDB-lite"/>
    </source>
</evidence>
<feature type="compositionally biased region" description="Basic and acidic residues" evidence="13">
    <location>
        <begin position="727"/>
        <end position="738"/>
    </location>
</feature>
<evidence type="ECO:0000256" key="8">
    <source>
        <dbReference type="ARBA" id="ARBA00023157"/>
    </source>
</evidence>
<keyword evidence="10 12" id="KW-0326">Glycosidase</keyword>
<dbReference type="InterPro" id="IPR001223">
    <property type="entry name" value="Glyco_hydro18_cat"/>
</dbReference>
<feature type="compositionally biased region" description="Polar residues" evidence="13">
    <location>
        <begin position="807"/>
        <end position="820"/>
    </location>
</feature>
<dbReference type="PROSITE" id="PS51910">
    <property type="entry name" value="GH18_2"/>
    <property type="match status" value="1"/>
</dbReference>
<feature type="compositionally biased region" description="Polar residues" evidence="13">
    <location>
        <begin position="3027"/>
        <end position="3036"/>
    </location>
</feature>
<keyword evidence="5" id="KW-0732">Signal</keyword>
<organism evidence="16 17">
    <name type="scientific">Vespula maculifrons</name>
    <name type="common">Eastern yellow jacket</name>
    <name type="synonym">Wasp</name>
    <dbReference type="NCBI Taxonomy" id="7453"/>
    <lineage>
        <taxon>Eukaryota</taxon>
        <taxon>Metazoa</taxon>
        <taxon>Ecdysozoa</taxon>
        <taxon>Arthropoda</taxon>
        <taxon>Hexapoda</taxon>
        <taxon>Insecta</taxon>
        <taxon>Pterygota</taxon>
        <taxon>Neoptera</taxon>
        <taxon>Endopterygota</taxon>
        <taxon>Hymenoptera</taxon>
        <taxon>Apocrita</taxon>
        <taxon>Aculeata</taxon>
        <taxon>Vespoidea</taxon>
        <taxon>Vespidae</taxon>
        <taxon>Vespinae</taxon>
        <taxon>Vespula</taxon>
    </lineage>
</organism>
<dbReference type="InterPro" id="IPR017853">
    <property type="entry name" value="GH"/>
</dbReference>
<feature type="region of interest" description="Disordered" evidence="13">
    <location>
        <begin position="1171"/>
        <end position="1346"/>
    </location>
</feature>
<feature type="region of interest" description="Disordered" evidence="13">
    <location>
        <begin position="652"/>
        <end position="746"/>
    </location>
</feature>
<dbReference type="FunFam" id="3.20.20.80:FF:000007">
    <property type="entry name" value="Acidic mammalian chitinase"/>
    <property type="match status" value="1"/>
</dbReference>
<dbReference type="CDD" id="cd02872">
    <property type="entry name" value="GH18_chitolectin_chitotriosidase"/>
    <property type="match status" value="1"/>
</dbReference>
<evidence type="ECO:0000256" key="2">
    <source>
        <dbReference type="ARBA" id="ARBA00009121"/>
    </source>
</evidence>
<dbReference type="SUPFAM" id="SSF51445">
    <property type="entry name" value="(Trans)glycosidases"/>
    <property type="match status" value="1"/>
</dbReference>
<feature type="compositionally biased region" description="Low complexity" evidence="13">
    <location>
        <begin position="2919"/>
        <end position="2935"/>
    </location>
</feature>
<feature type="compositionally biased region" description="Polar residues" evidence="13">
    <location>
        <begin position="774"/>
        <end position="788"/>
    </location>
</feature>
<feature type="domain" description="GH18" evidence="15">
    <location>
        <begin position="23"/>
        <end position="407"/>
    </location>
</feature>
<evidence type="ECO:0000256" key="9">
    <source>
        <dbReference type="ARBA" id="ARBA00023277"/>
    </source>
</evidence>
<evidence type="ECO:0000259" key="14">
    <source>
        <dbReference type="PROSITE" id="PS50940"/>
    </source>
</evidence>
<feature type="compositionally biased region" description="Polar residues" evidence="13">
    <location>
        <begin position="1329"/>
        <end position="1339"/>
    </location>
</feature>
<feature type="region of interest" description="Disordered" evidence="13">
    <location>
        <begin position="807"/>
        <end position="1005"/>
    </location>
</feature>
<dbReference type="SUPFAM" id="SSF57625">
    <property type="entry name" value="Invertebrate chitin-binding proteins"/>
    <property type="match status" value="2"/>
</dbReference>
<comment type="caution">
    <text evidence="16">The sequence shown here is derived from an EMBL/GenBank/DDBJ whole genome shotgun (WGS) entry which is preliminary data.</text>
</comment>
<keyword evidence="11" id="KW-0624">Polysaccharide degradation</keyword>
<evidence type="ECO:0000256" key="5">
    <source>
        <dbReference type="ARBA" id="ARBA00022729"/>
    </source>
</evidence>
<name>A0ABD2BU26_VESMC</name>
<feature type="domain" description="Chitin-binding type-2" evidence="14">
    <location>
        <begin position="3141"/>
        <end position="3200"/>
    </location>
</feature>
<reference evidence="16 17" key="1">
    <citation type="journal article" date="2024" name="Ann. Entomol. Soc. Am.">
        <title>Genomic analyses of the southern and eastern yellowjacket wasps (Hymenoptera: Vespidae) reveal evolutionary signatures of social life.</title>
        <authorList>
            <person name="Catto M.A."/>
            <person name="Caine P.B."/>
            <person name="Orr S.E."/>
            <person name="Hunt B.G."/>
            <person name="Goodisman M.A.D."/>
        </authorList>
    </citation>
    <scope>NUCLEOTIDE SEQUENCE [LARGE SCALE GENOMIC DNA]</scope>
    <source>
        <strain evidence="16">232</strain>
        <tissue evidence="16">Head and thorax</tissue>
    </source>
</reference>
<evidence type="ECO:0000256" key="12">
    <source>
        <dbReference type="RuleBase" id="RU000489"/>
    </source>
</evidence>
<evidence type="ECO:0000259" key="15">
    <source>
        <dbReference type="PROSITE" id="PS51910"/>
    </source>
</evidence>
<evidence type="ECO:0000313" key="17">
    <source>
        <dbReference type="Proteomes" id="UP001607303"/>
    </source>
</evidence>
<feature type="compositionally biased region" description="Low complexity" evidence="13">
    <location>
        <begin position="652"/>
        <end position="662"/>
    </location>
</feature>
<feature type="compositionally biased region" description="Polar residues" evidence="13">
    <location>
        <begin position="1183"/>
        <end position="1195"/>
    </location>
</feature>
<evidence type="ECO:0000256" key="3">
    <source>
        <dbReference type="ARBA" id="ARBA00012729"/>
    </source>
</evidence>
<dbReference type="FunFam" id="3.10.50.10:FF:000004">
    <property type="entry name" value="Chitinase 5"/>
    <property type="match status" value="1"/>
</dbReference>
<dbReference type="Proteomes" id="UP001607303">
    <property type="component" value="Unassembled WGS sequence"/>
</dbReference>
<feature type="region of interest" description="Disordered" evidence="13">
    <location>
        <begin position="2913"/>
        <end position="2982"/>
    </location>
</feature>
<dbReference type="InterPro" id="IPR029070">
    <property type="entry name" value="Chitinase_insertion_sf"/>
</dbReference>
<feature type="compositionally biased region" description="Polar residues" evidence="13">
    <location>
        <begin position="698"/>
        <end position="715"/>
    </location>
</feature>
<gene>
    <name evidence="16" type="ORF">V1477_012790</name>
</gene>
<accession>A0ABD2BU26</accession>
<sequence>MLRRNRNEVVTRSLENQDGIAEKKIVCYYTNWSIYRPGTAKFSPQNINPYLCTHLIYAFGGFTKDNALKPFDKYQDIEKESLRINAGGYAKFTGLKTYNKNLKTMLAIGGWNEGSSRFSPMLADPARRKELVKNSIKFLRQNHFDGLDLDWEYPAFRDGGKPHDKNNYANFVQELYEEFERESKKTGRSRLLLSMAMPAGIEYIDKGYDVPRLNEYLDFINLLSYDYHSAYEPAVNHHAPLYPLEEDNEYNYDSELTINYTINHLMKSGASSEKIILGIPTYGRSYTLFNEDATDLGSPADGPGIEGDDTREKGYLSYYEICESITNSDDWEVVQPNPKAMGPYAFKGNQWVGYDDVDIVRLKARFINEKNLGGIMFWSIDNDDFRGKCHDRPYPLIEAGKETLLIEDTRNVAQKPKSSDSARKKLRGQGTPNNSVRRKVNSNVRRSTTAAPVTRKQVTTSRTKYRTIARTRFSEEEEDREVERRSYDPSSIEEKNESGNAVRSSDKNKRKRSRNRNKTQNRSSTGRRRKPIRNDETDENDRDSTTVAESLSNKLTTPEPPTTPDPGTDFKCEDEGFYPHPRECKKYFWCLDSGPGGLGLVVYQFTCPAGLVFNKAADSCDYPRNVVCPKAKTPQTTTRAPITAATSRTTYLHSTTQRTTTTKSDSEEEIEYYDDEEELEDIDDEEEEEEEEKIEPKITSTMKPLQYKTINRNKPSTASTSTSTTSKPEKEEEYKNSDPTDEEDPRVIKELINLIRKAGGIEELEKQLHLQEKGSSASSNNDPVTPATISRTLYERVLSRQASKIINSNVSGSSEKNNYKNGPGRAQFEGLDEIPEVKSLRRTQKPQYVTIERPKPSTNAPQLEDEETDDDDELEDYNTNVASSEDETISNPSEISTSTQRVTPNYVNIRRNRFSTTTSKNENDVEEKADDAEEETPIRRRRPSGSTINQDKESEYVSKPFRTRTRYRNTESNKSTEESSGETDSEEKPIQASRQTDHEINTATTKSRYINIQRFRSTTQKISASDSDISGVDEITTEASTIKNKIDKEEEVTITSSTPSTFSTISSTMPSTSIQSTLSSVSVTPIYLSSTSRSTSSEATTVKIDRVEDTSITNILNDNNNNLLSSTTTDSPVKLVEESATEILLTTAPASPSPASTSVLTTTRIIATVSQPRPFGFTRRRSGSLTPDVTTTPLAPSSDHSRSKVSITSRNSTRSSSFLVGRGRLRSRPDTATRLSVNKRITEQEQLENPPTSEETFSKPRETTVNKSRPSNKRRGINRYISTTNSPINEDISKNTISRRRSRTTESPSTTTKTITESSGPRRRYRRPSIQSTTETTKSNELEDSPIVRITQGYTSRSKKFRSKSEVNLEKDNNERITNIRIFKQSPNINKELYGRTRTTIKRNYVDIGEINQRTSESPENNEEVSISFNVTATTTTTTKEIEESTTESSLSTVQITDNDTTNIIDSDLDESSTPTVTETDESNTSVQPVSEESDTIASTYITESITDSNTISTDSNISYEISENPEEISTTENILMESISPVYKNTEIMQNETNIDTVDSAERKLTNHRRKKVVLRRRPVTAGINTSTTIQIEENSKYQVNRRRKVLKRVRLIDGKSSTASFESSSSQEEEQSSLNSTASSDMTFKSDNTSDHVSTELKLEKLQESENVTENISTFSTTEFPNVIDYTSTDHATDSNLETSTMTTESTKDDSFVSDLTTVQTIIIDGAITEALTSLITESTLSENEDLYSTVITTEPTITPPTTYVENTFDPEETRLSAENVTVSIQTTTPSFARHTDESQIYNKSSPSETRYVRKKFIRKRPVLLPETPNSRYALISRPQNRVSSTTERNDVDANQLSKRRKSLFIRRRPVSSTTKTTEELNLDIEDPNETEDEGEQEDFINSDHVQDITAKAIISSASVENESSEFLYHYTIPTERSSPLSDRYKNTYLTTEPSITTYPTVLKEHEESEKDDSRIAGNINKPRYVTINRRPESRHAYKIPSSIKNLDNVQGEKTQNNERAVSTKRWYPIEDSSPEETEENPDTKEAKLRFSGYRQARARYRNYEEKLQKERVNKETGTTSSYFEFSTSSLRSRYQTKRPITPIETPVTETLIPAKKFDYAADAFHRKQQSLRTTTPQQREEDTTRYQNEENSELQNLVDSDRTTTPSNKPLVTRLVTSIAESGTTERQKILIKTKYSSLTSTTRIPVQNVITRNDYPSTTPSLKKFVDSTNNNQATTTLDDSINEIRPVIEASTLPIESEFVYRGNGRFTTESHESSTIPIESVANSDTPRLPTLKELIGYQTYDYTTPSSVFLNLLPTIDRNEVHDLQSIENDQIKPNVETIKTKYLKKDINEAIDKTNESYLNHELANIFEEHDTENNDIDNKSLIGKKRKTRIDHAGSSTTTVKPTTMRGAPIISSTSKTITRGFYVTKGDIETTTIMHPMTEISMDNIDSNIINNETIVSTKVIDVDNISMIDLSKDNETTGMTTFADTDKEYSEHSNIITKFEQTTPLIVTENIIQKVRLTDQTLFVVNNISSVNTSLYRPQASLITDTTVSNILRTTEINKNSETKTTPIDYTLPIESVDTESDITMLGTITSTISTLNTSKFANEDSTKENIIQLENFLTTTSNTPSTKITNDQSYIDEFVSGKTEEFESTMITDHTLEHETTTMKSILTTPNFERTLEEITADRETDKIKSTNVETITIIAENKNVVLNDFDKTTIQEELRDTNIDDKNAYKSNPNIQQETTLSKSTKPSTTSSNLLPTQIPPTIQSRQEEDVHPRRQRPTIIALNNQFGQRRRTNLDRQVTQKYKIEDQSSIQEDSNGPKRVRVYRKRQRRPNSTSLKTVANNTVSNGEVRTEVTENKTRRSKLVVKKLKINRKEHVEEDSVPSEKTNTFQDSPLVTEYTERPVDEGTVSKSTGSSSSRTPGTILANRIRKPNTSSQSGFLSTSKHPSTTILLGDNRKSRPSDETTLSPTTTIVDAFDDATVKPELSIKDEDERAEINDQNGRAQELAVTLAEPPTSQSSSSTGRLPLRDTLRRRISTTVAPRTDSPRTSSTSLRFSTVPKTRQKVTTTTMTTTTRTTTRTRKDGTSRSSTNRPRRPPVIDYDYYEDEDTPIVEKAMYNGKLFLTSNGTIRCLDQGNFPHPSSCKKFITCAKMVNGLIMGAEYTCPDKLSFDPVGGICNWSAGLGCKE</sequence>
<feature type="region of interest" description="Disordered" evidence="13">
    <location>
        <begin position="2737"/>
        <end position="2792"/>
    </location>
</feature>
<feature type="region of interest" description="Disordered" evidence="13">
    <location>
        <begin position="1618"/>
        <end position="1654"/>
    </location>
</feature>
<evidence type="ECO:0000256" key="11">
    <source>
        <dbReference type="ARBA" id="ARBA00023326"/>
    </source>
</evidence>
<evidence type="ECO:0000256" key="7">
    <source>
        <dbReference type="ARBA" id="ARBA00023024"/>
    </source>
</evidence>
<feature type="compositionally biased region" description="Polar residues" evidence="13">
    <location>
        <begin position="448"/>
        <end position="462"/>
    </location>
</feature>
<comment type="similarity">
    <text evidence="2">Belongs to the glycosyl hydrolase 18 family. Chitinase class II subfamily.</text>
</comment>
<dbReference type="InterPro" id="IPR011583">
    <property type="entry name" value="Chitinase_II/V-like_cat"/>
</dbReference>
<comment type="catalytic activity">
    <reaction evidence="1">
        <text>Random endo-hydrolysis of N-acetyl-beta-D-glucosaminide (1-&gt;4)-beta-linkages in chitin and chitodextrins.</text>
        <dbReference type="EC" id="3.2.1.14"/>
    </reaction>
</comment>
<dbReference type="InterPro" id="IPR001579">
    <property type="entry name" value="Glyco_hydro_18_chit_AS"/>
</dbReference>
<dbReference type="InterPro" id="IPR002557">
    <property type="entry name" value="Chitin-bd_dom"/>
</dbReference>
<dbReference type="Pfam" id="PF01607">
    <property type="entry name" value="CBM_14"/>
    <property type="match status" value="2"/>
</dbReference>
<dbReference type="PROSITE" id="PS01095">
    <property type="entry name" value="GH18_1"/>
    <property type="match status" value="1"/>
</dbReference>
<feature type="region of interest" description="Disordered" evidence="13">
    <location>
        <begin position="1436"/>
        <end position="1495"/>
    </location>
</feature>
<feature type="region of interest" description="Disordered" evidence="13">
    <location>
        <begin position="766"/>
        <end position="788"/>
    </location>
</feature>
<feature type="region of interest" description="Disordered" evidence="13">
    <location>
        <begin position="2130"/>
        <end position="2173"/>
    </location>
</feature>
<feature type="compositionally biased region" description="Low complexity" evidence="13">
    <location>
        <begin position="3077"/>
        <end position="3090"/>
    </location>
</feature>
<dbReference type="EC" id="3.2.1.14" evidence="3"/>
<feature type="compositionally biased region" description="Low complexity" evidence="13">
    <location>
        <begin position="3054"/>
        <end position="3065"/>
    </location>
</feature>
<dbReference type="PANTHER" id="PTHR11177">
    <property type="entry name" value="CHITINASE"/>
    <property type="match status" value="1"/>
</dbReference>
<feature type="compositionally biased region" description="Acidic residues" evidence="13">
    <location>
        <begin position="666"/>
        <end position="693"/>
    </location>
</feature>
<evidence type="ECO:0000256" key="6">
    <source>
        <dbReference type="ARBA" id="ARBA00022801"/>
    </source>
</evidence>
<feature type="compositionally biased region" description="Polar residues" evidence="13">
    <location>
        <begin position="877"/>
        <end position="906"/>
    </location>
</feature>
<dbReference type="SUPFAM" id="SSF54556">
    <property type="entry name" value="Chitinase insertion domain"/>
    <property type="match status" value="1"/>
</dbReference>
<evidence type="ECO:0000313" key="16">
    <source>
        <dbReference type="EMBL" id="KAL2736281.1"/>
    </source>
</evidence>
<feature type="compositionally biased region" description="Basic residues" evidence="13">
    <location>
        <begin position="1860"/>
        <end position="1872"/>
    </location>
</feature>
<feature type="region of interest" description="Disordered" evidence="13">
    <location>
        <begin position="407"/>
        <end position="571"/>
    </location>
</feature>
<evidence type="ECO:0000256" key="10">
    <source>
        <dbReference type="ARBA" id="ARBA00023295"/>
    </source>
</evidence>
<feature type="region of interest" description="Disordered" evidence="13">
    <location>
        <begin position="3022"/>
        <end position="3111"/>
    </location>
</feature>
<feature type="compositionally biased region" description="Polar residues" evidence="13">
    <location>
        <begin position="545"/>
        <end position="555"/>
    </location>
</feature>
<keyword evidence="8" id="KW-1015">Disulfide bond</keyword>
<dbReference type="InterPro" id="IPR036508">
    <property type="entry name" value="Chitin-bd_dom_sf"/>
</dbReference>
<dbReference type="PANTHER" id="PTHR11177:SF399">
    <property type="entry name" value="CHITINASE 6, ISOFORM C"/>
    <property type="match status" value="1"/>
</dbReference>
<dbReference type="EMBL" id="JAYRBN010000066">
    <property type="protein sequence ID" value="KAL2736281.1"/>
    <property type="molecule type" value="Genomic_DNA"/>
</dbReference>
<dbReference type="Gene3D" id="3.10.50.10">
    <property type="match status" value="1"/>
</dbReference>
<feature type="compositionally biased region" description="Low complexity" evidence="13">
    <location>
        <begin position="2752"/>
        <end position="2770"/>
    </location>
</feature>
<feature type="compositionally biased region" description="Basic and acidic residues" evidence="13">
    <location>
        <begin position="481"/>
        <end position="497"/>
    </location>
</feature>
<proteinExistence type="inferred from homology"/>
<dbReference type="GO" id="GO:0008843">
    <property type="term" value="F:endochitinase activity"/>
    <property type="evidence" value="ECO:0007669"/>
    <property type="project" value="UniProtKB-EC"/>
</dbReference>
<keyword evidence="17" id="KW-1185">Reference proteome</keyword>
<dbReference type="FunFam" id="2.170.140.10:FF:000005">
    <property type="entry name" value="Acidic mammalian chitinase"/>
    <property type="match status" value="1"/>
</dbReference>
<protein>
    <recommendedName>
        <fullName evidence="3">chitinase</fullName>
        <ecNumber evidence="3">3.2.1.14</ecNumber>
    </recommendedName>
</protein>
<feature type="compositionally biased region" description="Basic and acidic residues" evidence="13">
    <location>
        <begin position="968"/>
        <end position="977"/>
    </location>
</feature>
<keyword evidence="4" id="KW-0147">Chitin-binding</keyword>
<dbReference type="GO" id="GO:0000272">
    <property type="term" value="P:polysaccharide catabolic process"/>
    <property type="evidence" value="ECO:0007669"/>
    <property type="project" value="UniProtKB-KW"/>
</dbReference>
<feature type="compositionally biased region" description="Acidic residues" evidence="13">
    <location>
        <begin position="924"/>
        <end position="935"/>
    </location>
</feature>